<feature type="domain" description="Glycosyltransferase RgtA/B/C/D-like" evidence="2">
    <location>
        <begin position="67"/>
        <end position="226"/>
    </location>
</feature>
<dbReference type="AlphaFoldDB" id="A0A1G1V997"/>
<keyword evidence="1" id="KW-0812">Transmembrane</keyword>
<proteinExistence type="predicted"/>
<dbReference type="EMBL" id="MHBZ01000011">
    <property type="protein sequence ID" value="OGY11782.1"/>
    <property type="molecule type" value="Genomic_DNA"/>
</dbReference>
<dbReference type="Pfam" id="PF13231">
    <property type="entry name" value="PMT_2"/>
    <property type="match status" value="1"/>
</dbReference>
<organism evidence="3 4">
    <name type="scientific">Candidatus Blackburnbacteria bacterium RIFCSPHIGHO2_02_FULL_44_20</name>
    <dbReference type="NCBI Taxonomy" id="1797516"/>
    <lineage>
        <taxon>Bacteria</taxon>
        <taxon>Candidatus Blackburniibacteriota</taxon>
    </lineage>
</organism>
<dbReference type="InterPro" id="IPR038731">
    <property type="entry name" value="RgtA/B/C-like"/>
</dbReference>
<keyword evidence="1" id="KW-0472">Membrane</keyword>
<evidence type="ECO:0000256" key="1">
    <source>
        <dbReference type="SAM" id="Phobius"/>
    </source>
</evidence>
<feature type="transmembrane region" description="Helical" evidence="1">
    <location>
        <begin position="293"/>
        <end position="313"/>
    </location>
</feature>
<name>A0A1G1V997_9BACT</name>
<feature type="transmembrane region" description="Helical" evidence="1">
    <location>
        <begin position="208"/>
        <end position="227"/>
    </location>
</feature>
<evidence type="ECO:0000313" key="3">
    <source>
        <dbReference type="EMBL" id="OGY11782.1"/>
    </source>
</evidence>
<reference evidence="3 4" key="1">
    <citation type="journal article" date="2016" name="Nat. Commun.">
        <title>Thousands of microbial genomes shed light on interconnected biogeochemical processes in an aquifer system.</title>
        <authorList>
            <person name="Anantharaman K."/>
            <person name="Brown C.T."/>
            <person name="Hug L.A."/>
            <person name="Sharon I."/>
            <person name="Castelle C.J."/>
            <person name="Probst A.J."/>
            <person name="Thomas B.C."/>
            <person name="Singh A."/>
            <person name="Wilkins M.J."/>
            <person name="Karaoz U."/>
            <person name="Brodie E.L."/>
            <person name="Williams K.H."/>
            <person name="Hubbard S.S."/>
            <person name="Banfield J.F."/>
        </authorList>
    </citation>
    <scope>NUCLEOTIDE SEQUENCE [LARGE SCALE GENOMIC DNA]</scope>
</reference>
<feature type="transmembrane region" description="Helical" evidence="1">
    <location>
        <begin position="57"/>
        <end position="78"/>
    </location>
</feature>
<dbReference type="STRING" id="1797516.A3D26_01590"/>
<gene>
    <name evidence="3" type="ORF">A3D26_01590</name>
</gene>
<feature type="transmembrane region" description="Helical" evidence="1">
    <location>
        <begin position="113"/>
        <end position="133"/>
    </location>
</feature>
<protein>
    <recommendedName>
        <fullName evidence="2">Glycosyltransferase RgtA/B/C/D-like domain-containing protein</fullName>
    </recommendedName>
</protein>
<comment type="caution">
    <text evidence="3">The sequence shown here is derived from an EMBL/GenBank/DDBJ whole genome shotgun (WGS) entry which is preliminary data.</text>
</comment>
<feature type="transmembrane region" description="Helical" evidence="1">
    <location>
        <begin position="164"/>
        <end position="187"/>
    </location>
</feature>
<accession>A0A1G1V997</accession>
<sequence>MSRLALLLLLVVSVLLYGTFLNRTPIHLNQDELGFSLNAYSLAKTGFDENGRFMPLYFWHLGVMWATPIIVYLTALILKFLPLSESIIRLPSVFIGVVGISLMWFLGKLVFKSWQWAFLTCVLLLTTPVYFMHSRILLDNLYPIPFILSWLICLKVFLKKNKTWFLLLGVLLLGIGIHSYHATKIMMPLYFLSTLFVVRNKLKKKPVLIFYLVTAFVLPILPLVWWLQKYPDTLVDQVKYTGIYDTKLHPALGFLTLISPNNLLHRIDVFVNFFNPVFLFLKGDQSLIHSTRMSGVFLLPLVVFLPIGLLLAWKGQSVFNKLLIFCFFTSPLAATIAGDHFRISRALFMLPFAVLLATLGIQKLMLRQKNLTYLLLLLIPFQFGFFWYDYMKGYRIRSYQWFNYNIPGALEAAINNSDGREKIYLDHRVGFVEKYWQFYLLKYNRPELLQKTVYADLRSIEPNSMPVKSLLVFHFDNVDGNKQTLGPFKKIENIIEPDGTSRFFIYSN</sequence>
<feature type="transmembrane region" description="Helical" evidence="1">
    <location>
        <begin position="371"/>
        <end position="388"/>
    </location>
</feature>
<feature type="transmembrane region" description="Helical" evidence="1">
    <location>
        <begin position="346"/>
        <end position="365"/>
    </location>
</feature>
<feature type="transmembrane region" description="Helical" evidence="1">
    <location>
        <begin position="140"/>
        <end position="158"/>
    </location>
</feature>
<feature type="transmembrane region" description="Helical" evidence="1">
    <location>
        <begin position="319"/>
        <end position="337"/>
    </location>
</feature>
<dbReference type="Proteomes" id="UP000178319">
    <property type="component" value="Unassembled WGS sequence"/>
</dbReference>
<keyword evidence="1" id="KW-1133">Transmembrane helix</keyword>
<evidence type="ECO:0000259" key="2">
    <source>
        <dbReference type="Pfam" id="PF13231"/>
    </source>
</evidence>
<feature type="transmembrane region" description="Helical" evidence="1">
    <location>
        <begin position="90"/>
        <end position="107"/>
    </location>
</feature>
<evidence type="ECO:0000313" key="4">
    <source>
        <dbReference type="Proteomes" id="UP000178319"/>
    </source>
</evidence>